<accession>A0A016TL48</accession>
<dbReference type="AlphaFoldDB" id="A0A016TL48"/>
<proteinExistence type="predicted"/>
<keyword evidence="2" id="KW-1185">Reference proteome</keyword>
<dbReference type="EMBL" id="JARK01001430">
    <property type="protein sequence ID" value="EYC03372.1"/>
    <property type="molecule type" value="Genomic_DNA"/>
</dbReference>
<name>A0A016TL48_9BILA</name>
<reference evidence="2" key="1">
    <citation type="journal article" date="2015" name="Nat. Genet.">
        <title>The genome and transcriptome of the zoonotic hookworm Ancylostoma ceylanicum identify infection-specific gene families.</title>
        <authorList>
            <person name="Schwarz E.M."/>
            <person name="Hu Y."/>
            <person name="Antoshechkin I."/>
            <person name="Miller M.M."/>
            <person name="Sternberg P.W."/>
            <person name="Aroian R.V."/>
        </authorList>
    </citation>
    <scope>NUCLEOTIDE SEQUENCE</scope>
    <source>
        <strain evidence="2">HY135</strain>
    </source>
</reference>
<organism evidence="1 2">
    <name type="scientific">Ancylostoma ceylanicum</name>
    <dbReference type="NCBI Taxonomy" id="53326"/>
    <lineage>
        <taxon>Eukaryota</taxon>
        <taxon>Metazoa</taxon>
        <taxon>Ecdysozoa</taxon>
        <taxon>Nematoda</taxon>
        <taxon>Chromadorea</taxon>
        <taxon>Rhabditida</taxon>
        <taxon>Rhabditina</taxon>
        <taxon>Rhabditomorpha</taxon>
        <taxon>Strongyloidea</taxon>
        <taxon>Ancylostomatidae</taxon>
        <taxon>Ancylostomatinae</taxon>
        <taxon>Ancylostoma</taxon>
    </lineage>
</organism>
<dbReference type="Proteomes" id="UP000024635">
    <property type="component" value="Unassembled WGS sequence"/>
</dbReference>
<evidence type="ECO:0000313" key="2">
    <source>
        <dbReference type="Proteomes" id="UP000024635"/>
    </source>
</evidence>
<sequence length="112" mass="12374">MQPFASLSTGRIANHMSFDRRLRGLQLCLHRFRQRPRLASLTQSRNDGAVEQFSIKLVCTAKSTVPPLDLPITSSAPSFRKDCTQSCVRAQANCSKAIGTMRKCANVTVAFC</sequence>
<protein>
    <submittedName>
        <fullName evidence="1">Uncharacterized protein</fullName>
    </submittedName>
</protein>
<comment type="caution">
    <text evidence="1">The sequence shown here is derived from an EMBL/GenBank/DDBJ whole genome shotgun (WGS) entry which is preliminary data.</text>
</comment>
<evidence type="ECO:0000313" key="1">
    <source>
        <dbReference type="EMBL" id="EYC03372.1"/>
    </source>
</evidence>
<gene>
    <name evidence="1" type="primary">Acey_s0094.g2721</name>
    <name evidence="1" type="ORF">Y032_0094g2721</name>
</gene>